<proteinExistence type="predicted"/>
<feature type="region of interest" description="Disordered" evidence="1">
    <location>
        <begin position="44"/>
        <end position="80"/>
    </location>
</feature>
<reference evidence="3" key="1">
    <citation type="journal article" date="2019" name="Curr. Biol.">
        <title>Genome Sequence of Striga asiatica Provides Insight into the Evolution of Plant Parasitism.</title>
        <authorList>
            <person name="Yoshida S."/>
            <person name="Kim S."/>
            <person name="Wafula E.K."/>
            <person name="Tanskanen J."/>
            <person name="Kim Y.M."/>
            <person name="Honaas L."/>
            <person name="Yang Z."/>
            <person name="Spallek T."/>
            <person name="Conn C.E."/>
            <person name="Ichihashi Y."/>
            <person name="Cheong K."/>
            <person name="Cui S."/>
            <person name="Der J.P."/>
            <person name="Gundlach H."/>
            <person name="Jiao Y."/>
            <person name="Hori C."/>
            <person name="Ishida J.K."/>
            <person name="Kasahara H."/>
            <person name="Kiba T."/>
            <person name="Kim M.S."/>
            <person name="Koo N."/>
            <person name="Laohavisit A."/>
            <person name="Lee Y.H."/>
            <person name="Lumba S."/>
            <person name="McCourt P."/>
            <person name="Mortimer J.C."/>
            <person name="Mutuku J.M."/>
            <person name="Nomura T."/>
            <person name="Sasaki-Sekimoto Y."/>
            <person name="Seto Y."/>
            <person name="Wang Y."/>
            <person name="Wakatake T."/>
            <person name="Sakakibara H."/>
            <person name="Demura T."/>
            <person name="Yamaguchi S."/>
            <person name="Yoneyama K."/>
            <person name="Manabe R.I."/>
            <person name="Nelson D.C."/>
            <person name="Schulman A.H."/>
            <person name="Timko M.P."/>
            <person name="dePamphilis C.W."/>
            <person name="Choi D."/>
            <person name="Shirasu K."/>
        </authorList>
    </citation>
    <scope>NUCLEOTIDE SEQUENCE [LARGE SCALE GENOMIC DNA]</scope>
    <source>
        <strain evidence="3">cv. UVA1</strain>
    </source>
</reference>
<feature type="region of interest" description="Disordered" evidence="1">
    <location>
        <begin position="1"/>
        <end position="24"/>
    </location>
</feature>
<dbReference type="EMBL" id="BKCP01007959">
    <property type="protein sequence ID" value="GER47540.1"/>
    <property type="molecule type" value="Genomic_DNA"/>
</dbReference>
<dbReference type="AlphaFoldDB" id="A0A5A7QQQ3"/>
<evidence type="ECO:0000256" key="1">
    <source>
        <dbReference type="SAM" id="MobiDB-lite"/>
    </source>
</evidence>
<gene>
    <name evidence="2" type="ORF">STAS_24653</name>
</gene>
<dbReference type="Proteomes" id="UP000325081">
    <property type="component" value="Unassembled WGS sequence"/>
</dbReference>
<accession>A0A5A7QQQ3</accession>
<sequence>MDVVNPRSEATAVTTTHLPPPESTRLRHHNYRLVLCHLTPTAVGLRPQPVSAGNRPPTVASLHPKPASDRSLPPPFAVNTAPSPRAMEVASYDGDLPRLYCGGAGRHLWQRRRLTRLRCRPEPSRRVAARPTWPGN</sequence>
<organism evidence="2 3">
    <name type="scientific">Striga asiatica</name>
    <name type="common">Asiatic witchweed</name>
    <name type="synonym">Buchnera asiatica</name>
    <dbReference type="NCBI Taxonomy" id="4170"/>
    <lineage>
        <taxon>Eukaryota</taxon>
        <taxon>Viridiplantae</taxon>
        <taxon>Streptophyta</taxon>
        <taxon>Embryophyta</taxon>
        <taxon>Tracheophyta</taxon>
        <taxon>Spermatophyta</taxon>
        <taxon>Magnoliopsida</taxon>
        <taxon>eudicotyledons</taxon>
        <taxon>Gunneridae</taxon>
        <taxon>Pentapetalae</taxon>
        <taxon>asterids</taxon>
        <taxon>lamiids</taxon>
        <taxon>Lamiales</taxon>
        <taxon>Orobanchaceae</taxon>
        <taxon>Buchnereae</taxon>
        <taxon>Striga</taxon>
    </lineage>
</organism>
<name>A0A5A7QQQ3_STRAF</name>
<evidence type="ECO:0000313" key="2">
    <source>
        <dbReference type="EMBL" id="GER47540.1"/>
    </source>
</evidence>
<protein>
    <submittedName>
        <fullName evidence="2">OSBP(Oxysterol binding protein)-related protein2A</fullName>
    </submittedName>
</protein>
<evidence type="ECO:0000313" key="3">
    <source>
        <dbReference type="Proteomes" id="UP000325081"/>
    </source>
</evidence>
<keyword evidence="3" id="KW-1185">Reference proteome</keyword>
<comment type="caution">
    <text evidence="2">The sequence shown here is derived from an EMBL/GenBank/DDBJ whole genome shotgun (WGS) entry which is preliminary data.</text>
</comment>